<comment type="subcellular location">
    <subcellularLocation>
        <location evidence="1">Cell membrane</location>
        <topology evidence="1">Multi-pass membrane protein</topology>
    </subcellularLocation>
</comment>
<dbReference type="AlphaFoldDB" id="A0A8S3G189"/>
<dbReference type="GO" id="GO:1990573">
    <property type="term" value="P:potassium ion import across plasma membrane"/>
    <property type="evidence" value="ECO:0007669"/>
    <property type="project" value="TreeGrafter"/>
</dbReference>
<evidence type="ECO:0000313" key="13">
    <source>
        <dbReference type="EMBL" id="CAF5217722.1"/>
    </source>
</evidence>
<dbReference type="Pfam" id="PF00324">
    <property type="entry name" value="AA_permease"/>
    <property type="match status" value="1"/>
</dbReference>
<dbReference type="GO" id="GO:0055064">
    <property type="term" value="P:chloride ion homeostasis"/>
    <property type="evidence" value="ECO:0007669"/>
    <property type="project" value="TreeGrafter"/>
</dbReference>
<keyword evidence="6" id="KW-0915">Sodium</keyword>
<dbReference type="EMBL" id="CAJOBJ010360561">
    <property type="protein sequence ID" value="CAF5217722.1"/>
    <property type="molecule type" value="Genomic_DNA"/>
</dbReference>
<evidence type="ECO:0000256" key="7">
    <source>
        <dbReference type="ARBA" id="ARBA00023136"/>
    </source>
</evidence>
<protein>
    <recommendedName>
        <fullName evidence="15">Solute carrier family 12 member 2</fullName>
    </recommendedName>
</protein>
<evidence type="ECO:0000313" key="14">
    <source>
        <dbReference type="Proteomes" id="UP000681967"/>
    </source>
</evidence>
<dbReference type="GO" id="GO:0055078">
    <property type="term" value="P:sodium ion homeostasis"/>
    <property type="evidence" value="ECO:0007669"/>
    <property type="project" value="TreeGrafter"/>
</dbReference>
<keyword evidence="8" id="KW-0406">Ion transport</keyword>
<dbReference type="GO" id="GO:0008511">
    <property type="term" value="F:sodium:potassium:chloride symporter activity"/>
    <property type="evidence" value="ECO:0007669"/>
    <property type="project" value="TreeGrafter"/>
</dbReference>
<name>A0A8S3G189_9BILA</name>
<keyword evidence="5 9" id="KW-1133">Transmembrane helix</keyword>
<dbReference type="GO" id="GO:0055075">
    <property type="term" value="P:potassium ion homeostasis"/>
    <property type="evidence" value="ECO:0007669"/>
    <property type="project" value="TreeGrafter"/>
</dbReference>
<evidence type="ECO:0000256" key="9">
    <source>
        <dbReference type="SAM" id="Phobius"/>
    </source>
</evidence>
<evidence type="ECO:0000313" key="12">
    <source>
        <dbReference type="EMBL" id="CAF5148745.1"/>
    </source>
</evidence>
<sequence length="214" mass="23226">YYKLGLSQTVEKTSISNTTKIKISVGDDANESGSTSSILPRTTDINTNCASTEDENKEICSYDTIDALPHVDHYRNLFSITSPEPKSRPTLEALHETASTSGRFRLGSTIDLNSELLSTLTPQTDQLSQLDIRPKIDVVKFGWIIGVFIRCILNIFGVMLFLRLSWVTGQAGIGLAAIIVLTSTAVTVLTALSMSAICTNGEVKGGGTYYLISR</sequence>
<dbReference type="PANTHER" id="PTHR11827">
    <property type="entry name" value="SOLUTE CARRIER FAMILY 12, CATION COTRANSPORTERS"/>
    <property type="match status" value="1"/>
</dbReference>
<evidence type="ECO:0008006" key="15">
    <source>
        <dbReference type="Google" id="ProtNLM"/>
    </source>
</evidence>
<feature type="domain" description="Amino acid permease N-terminal" evidence="11">
    <location>
        <begin position="62"/>
        <end position="101"/>
    </location>
</feature>
<evidence type="ECO:0000256" key="5">
    <source>
        <dbReference type="ARBA" id="ARBA00022989"/>
    </source>
</evidence>
<dbReference type="Proteomes" id="UP000681967">
    <property type="component" value="Unassembled WGS sequence"/>
</dbReference>
<gene>
    <name evidence="12" type="ORF">BYL167_LOCUS71818</name>
    <name evidence="13" type="ORF">GIL414_LOCUS82573</name>
</gene>
<feature type="non-terminal residue" evidence="12">
    <location>
        <position position="214"/>
    </location>
</feature>
<feature type="transmembrane region" description="Helical" evidence="9">
    <location>
        <begin position="141"/>
        <end position="166"/>
    </location>
</feature>
<dbReference type="GO" id="GO:0005886">
    <property type="term" value="C:plasma membrane"/>
    <property type="evidence" value="ECO:0007669"/>
    <property type="project" value="UniProtKB-SubCell"/>
</dbReference>
<feature type="transmembrane region" description="Helical" evidence="9">
    <location>
        <begin position="172"/>
        <end position="192"/>
    </location>
</feature>
<keyword evidence="3" id="KW-0813">Transport</keyword>
<evidence type="ECO:0000256" key="8">
    <source>
        <dbReference type="ARBA" id="ARBA00023201"/>
    </source>
</evidence>
<reference evidence="12" key="1">
    <citation type="submission" date="2021-02" db="EMBL/GenBank/DDBJ databases">
        <authorList>
            <person name="Nowell W R."/>
        </authorList>
    </citation>
    <scope>NUCLEOTIDE SEQUENCE</scope>
</reference>
<evidence type="ECO:0000259" key="11">
    <source>
        <dbReference type="Pfam" id="PF08403"/>
    </source>
</evidence>
<dbReference type="EMBL" id="CAJOBH010256457">
    <property type="protein sequence ID" value="CAF5148745.1"/>
    <property type="molecule type" value="Genomic_DNA"/>
</dbReference>
<evidence type="ECO:0000256" key="2">
    <source>
        <dbReference type="ARBA" id="ARBA00010593"/>
    </source>
</evidence>
<comment type="caution">
    <text evidence="12">The sequence shown here is derived from an EMBL/GenBank/DDBJ whole genome shotgun (WGS) entry which is preliminary data.</text>
</comment>
<dbReference type="Gene3D" id="1.20.1740.10">
    <property type="entry name" value="Amino acid/polyamine transporter I"/>
    <property type="match status" value="1"/>
</dbReference>
<dbReference type="InterPro" id="IPR013612">
    <property type="entry name" value="AA_permease_N"/>
</dbReference>
<dbReference type="PANTHER" id="PTHR11827:SF103">
    <property type="entry name" value="SODIUM CHLORIDE COTRANSPORTER 69, ISOFORM E"/>
    <property type="match status" value="1"/>
</dbReference>
<keyword evidence="7 9" id="KW-0472">Membrane</keyword>
<accession>A0A8S3G189</accession>
<evidence type="ECO:0000256" key="4">
    <source>
        <dbReference type="ARBA" id="ARBA00022692"/>
    </source>
</evidence>
<proteinExistence type="inferred from homology"/>
<feature type="non-terminal residue" evidence="12">
    <location>
        <position position="1"/>
    </location>
</feature>
<evidence type="ECO:0000256" key="3">
    <source>
        <dbReference type="ARBA" id="ARBA00022448"/>
    </source>
</evidence>
<dbReference type="Proteomes" id="UP000681720">
    <property type="component" value="Unassembled WGS sequence"/>
</dbReference>
<evidence type="ECO:0000259" key="10">
    <source>
        <dbReference type="Pfam" id="PF00324"/>
    </source>
</evidence>
<evidence type="ECO:0000256" key="1">
    <source>
        <dbReference type="ARBA" id="ARBA00004651"/>
    </source>
</evidence>
<evidence type="ECO:0000256" key="6">
    <source>
        <dbReference type="ARBA" id="ARBA00023053"/>
    </source>
</evidence>
<comment type="similarity">
    <text evidence="2">Belongs to the SLC12A transporter family.</text>
</comment>
<feature type="domain" description="Amino acid permease/ SLC12A" evidence="10">
    <location>
        <begin position="146"/>
        <end position="214"/>
    </location>
</feature>
<keyword evidence="4 9" id="KW-0812">Transmembrane</keyword>
<dbReference type="InterPro" id="IPR004842">
    <property type="entry name" value="SLC12A_fam"/>
</dbReference>
<dbReference type="GO" id="GO:0006884">
    <property type="term" value="P:cell volume homeostasis"/>
    <property type="evidence" value="ECO:0007669"/>
    <property type="project" value="TreeGrafter"/>
</dbReference>
<organism evidence="12 14">
    <name type="scientific">Rotaria magnacalcarata</name>
    <dbReference type="NCBI Taxonomy" id="392030"/>
    <lineage>
        <taxon>Eukaryota</taxon>
        <taxon>Metazoa</taxon>
        <taxon>Spiralia</taxon>
        <taxon>Gnathifera</taxon>
        <taxon>Rotifera</taxon>
        <taxon>Eurotatoria</taxon>
        <taxon>Bdelloidea</taxon>
        <taxon>Philodinida</taxon>
        <taxon>Philodinidae</taxon>
        <taxon>Rotaria</taxon>
    </lineage>
</organism>
<keyword evidence="8" id="KW-0739">Sodium transport</keyword>
<dbReference type="Pfam" id="PF08403">
    <property type="entry name" value="AA_permease_N"/>
    <property type="match status" value="1"/>
</dbReference>
<dbReference type="InterPro" id="IPR004841">
    <property type="entry name" value="AA-permease/SLC12A_dom"/>
</dbReference>